<protein>
    <submittedName>
        <fullName evidence="2">Uncharacterized protein</fullName>
    </submittedName>
</protein>
<comment type="caution">
    <text evidence="2">The sequence shown here is derived from an EMBL/GenBank/DDBJ whole genome shotgun (WGS) entry which is preliminary data.</text>
</comment>
<dbReference type="AlphaFoldDB" id="A0A369JYA3"/>
<organism evidence="2 3">
    <name type="scientific">Hypsizygus marmoreus</name>
    <name type="common">White beech mushroom</name>
    <name type="synonym">Agaricus marmoreus</name>
    <dbReference type="NCBI Taxonomy" id="39966"/>
    <lineage>
        <taxon>Eukaryota</taxon>
        <taxon>Fungi</taxon>
        <taxon>Dikarya</taxon>
        <taxon>Basidiomycota</taxon>
        <taxon>Agaricomycotina</taxon>
        <taxon>Agaricomycetes</taxon>
        <taxon>Agaricomycetidae</taxon>
        <taxon>Agaricales</taxon>
        <taxon>Tricholomatineae</taxon>
        <taxon>Lyophyllaceae</taxon>
        <taxon>Hypsizygus</taxon>
    </lineage>
</organism>
<accession>A0A369JYA3</accession>
<evidence type="ECO:0000313" key="2">
    <source>
        <dbReference type="EMBL" id="RDB24404.1"/>
    </source>
</evidence>
<dbReference type="InParanoid" id="A0A369JYA3"/>
<name>A0A369JYA3_HYPMA</name>
<reference evidence="2" key="1">
    <citation type="submission" date="2018-04" db="EMBL/GenBank/DDBJ databases">
        <title>Whole genome sequencing of Hypsizygus marmoreus.</title>
        <authorList>
            <person name="Choi I.-G."/>
            <person name="Min B."/>
            <person name="Kim J.-G."/>
            <person name="Kim S."/>
            <person name="Oh Y.-L."/>
            <person name="Kong W.-S."/>
            <person name="Park H."/>
            <person name="Jeong J."/>
            <person name="Song E.-S."/>
        </authorList>
    </citation>
    <scope>NUCLEOTIDE SEQUENCE [LARGE SCALE GENOMIC DNA]</scope>
    <source>
        <strain evidence="2">51987-8</strain>
    </source>
</reference>
<evidence type="ECO:0000256" key="1">
    <source>
        <dbReference type="SAM" id="MobiDB-lite"/>
    </source>
</evidence>
<evidence type="ECO:0000313" key="3">
    <source>
        <dbReference type="Proteomes" id="UP000076154"/>
    </source>
</evidence>
<feature type="region of interest" description="Disordered" evidence="1">
    <location>
        <begin position="88"/>
        <end position="117"/>
    </location>
</feature>
<sequence>MSLIPRQPLFLSLFLVYHWRSISLPSKHISSSPPLSSPLLASIFSPSFPHSPYHIFHSLTLIPPGAYTHSSLPPHRFSSSLLPLKSPTQHTLDTSTHERTLHPPPPKPIPSSPRFPTSELHNAGNAIAICKDDVGRVRLKKTMAMSPSTMVFWGFTTAFSV</sequence>
<keyword evidence="3" id="KW-1185">Reference proteome</keyword>
<gene>
    <name evidence="2" type="ORF">Hypma_008378</name>
</gene>
<proteinExistence type="predicted"/>
<dbReference type="EMBL" id="LUEZ02000044">
    <property type="protein sequence ID" value="RDB24404.1"/>
    <property type="molecule type" value="Genomic_DNA"/>
</dbReference>
<feature type="compositionally biased region" description="Pro residues" evidence="1">
    <location>
        <begin position="102"/>
        <end position="113"/>
    </location>
</feature>
<dbReference type="Proteomes" id="UP000076154">
    <property type="component" value="Unassembled WGS sequence"/>
</dbReference>